<proteinExistence type="predicted"/>
<dbReference type="InterPro" id="IPR049283">
    <property type="entry name" value="DUF6851"/>
</dbReference>
<dbReference type="CDD" id="cd03398">
    <property type="entry name" value="PAP2_haloperoxidase"/>
    <property type="match status" value="1"/>
</dbReference>
<dbReference type="InterPro" id="IPR052559">
    <property type="entry name" value="V-haloperoxidase"/>
</dbReference>
<feature type="domain" description="Vanadium-dependent haloperoxidase NapH1-like second helical-bundle" evidence="3">
    <location>
        <begin position="326"/>
        <end position="496"/>
    </location>
</feature>
<evidence type="ECO:0000259" key="3">
    <source>
        <dbReference type="Pfam" id="PF22778"/>
    </source>
</evidence>
<dbReference type="EMBL" id="JAGQHS010000315">
    <property type="protein sequence ID" value="MCA9759335.1"/>
    <property type="molecule type" value="Genomic_DNA"/>
</dbReference>
<feature type="signal peptide" evidence="1">
    <location>
        <begin position="1"/>
        <end position="25"/>
    </location>
</feature>
<sequence length="505" mass="55284">MLRGLGRSWRSVLVLLFSAVLVSCSDDDSPVTPTPTDPYPVPEGENVVVQWNSAALQAIRDAKPGPPQAARSLAVVHTAIYDAWAAYDPVAVGTRYVDALRRPAEERTEGRKAAAISFAAFRALSDQFPSRTEDFAALMESLGYDSDDATIDRTRPEGIGNVAAAAVLAFRHGDGSNQLGTLSNGVPYGDYTGYAPKNPPIRVTEPSDLEDMPFPESWQPLIFTNQAGQEVTPSFIAPHWWNVVPFAMTSPSQFRPVPPSPVDSEKFRRDVNQLIEMSANLTDEQKCIAEYWADGPNSELPPGHFDLFGQFVSERDDHTLDDDAKMFFALTNAVFDAGIAAWDAKRYYDYCRPVSAIRYMYHGQTIRAWAGAGLGTQDIPGEMWKPYQPDYFPTPPFPEYVSGHSTFSAAAAEVLRSFTGSDQLGFQAHFPAGSLRAEPGVAPSVDVTLQLDTFTDAAAQAGISRRYGGIHFEEGDLRAREMGRNCGVAAWLKAQSYFDGTATRP</sequence>
<comment type="caution">
    <text evidence="4">The sequence shown here is derived from an EMBL/GenBank/DDBJ whole genome shotgun (WGS) entry which is preliminary data.</text>
</comment>
<dbReference type="Proteomes" id="UP000739538">
    <property type="component" value="Unassembled WGS sequence"/>
</dbReference>
<dbReference type="PROSITE" id="PS51257">
    <property type="entry name" value="PROKAR_LIPOPROTEIN"/>
    <property type="match status" value="1"/>
</dbReference>
<evidence type="ECO:0000313" key="4">
    <source>
        <dbReference type="EMBL" id="MCA9759335.1"/>
    </source>
</evidence>
<evidence type="ECO:0000259" key="2">
    <source>
        <dbReference type="Pfam" id="PF21167"/>
    </source>
</evidence>
<feature type="domain" description="DUF6851" evidence="2">
    <location>
        <begin position="75"/>
        <end position="207"/>
    </location>
</feature>
<organism evidence="4 5">
    <name type="scientific">Eiseniibacteriota bacterium</name>
    <dbReference type="NCBI Taxonomy" id="2212470"/>
    <lineage>
        <taxon>Bacteria</taxon>
        <taxon>Candidatus Eiseniibacteriota</taxon>
    </lineage>
</organism>
<gene>
    <name evidence="4" type="ORF">KDA27_26315</name>
</gene>
<reference evidence="4" key="1">
    <citation type="submission" date="2020-04" db="EMBL/GenBank/DDBJ databases">
        <authorList>
            <person name="Zhang T."/>
        </authorList>
    </citation>
    <scope>NUCLEOTIDE SEQUENCE</scope>
    <source>
        <strain evidence="4">HKST-UBA02</strain>
    </source>
</reference>
<dbReference type="Pfam" id="PF21167">
    <property type="entry name" value="DUF6851"/>
    <property type="match status" value="1"/>
</dbReference>
<dbReference type="PANTHER" id="PTHR34599:SF2">
    <property type="entry name" value="TRAF-TYPE DOMAIN-CONTAINING PROTEIN"/>
    <property type="match status" value="1"/>
</dbReference>
<dbReference type="InterPro" id="IPR016119">
    <property type="entry name" value="Br/Cl_peroxidase_C"/>
</dbReference>
<name>A0A956SG34_UNCEI</name>
<dbReference type="AlphaFoldDB" id="A0A956SG34"/>
<dbReference type="Gene3D" id="1.10.606.10">
    <property type="entry name" value="Vanadium-containing Chloroperoxidase, domain 2"/>
    <property type="match status" value="1"/>
</dbReference>
<evidence type="ECO:0000256" key="1">
    <source>
        <dbReference type="SAM" id="SignalP"/>
    </source>
</evidence>
<dbReference type="SUPFAM" id="SSF48317">
    <property type="entry name" value="Acid phosphatase/Vanadium-dependent haloperoxidase"/>
    <property type="match status" value="1"/>
</dbReference>
<keyword evidence="1" id="KW-0732">Signal</keyword>
<evidence type="ECO:0000313" key="5">
    <source>
        <dbReference type="Proteomes" id="UP000739538"/>
    </source>
</evidence>
<dbReference type="GO" id="GO:0004601">
    <property type="term" value="F:peroxidase activity"/>
    <property type="evidence" value="ECO:0007669"/>
    <property type="project" value="InterPro"/>
</dbReference>
<feature type="chain" id="PRO_5037878197" evidence="1">
    <location>
        <begin position="26"/>
        <end position="505"/>
    </location>
</feature>
<accession>A0A956SG34</accession>
<dbReference type="InterPro" id="IPR036938">
    <property type="entry name" value="PAP2/HPO_sf"/>
</dbReference>
<dbReference type="Pfam" id="PF22778">
    <property type="entry name" value="VCPO_2nd"/>
    <property type="match status" value="1"/>
</dbReference>
<protein>
    <submittedName>
        <fullName evidence="4">Phosphoesterase</fullName>
    </submittedName>
</protein>
<dbReference type="Gene3D" id="1.20.144.10">
    <property type="entry name" value="Phosphatidic acid phosphatase type 2/haloperoxidase"/>
    <property type="match status" value="1"/>
</dbReference>
<dbReference type="InterPro" id="IPR055161">
    <property type="entry name" value="NapH1-like_2nd"/>
</dbReference>
<reference evidence="4" key="2">
    <citation type="journal article" date="2021" name="Microbiome">
        <title>Successional dynamics and alternative stable states in a saline activated sludge microbial community over 9 years.</title>
        <authorList>
            <person name="Wang Y."/>
            <person name="Ye J."/>
            <person name="Ju F."/>
            <person name="Liu L."/>
            <person name="Boyd J.A."/>
            <person name="Deng Y."/>
            <person name="Parks D.H."/>
            <person name="Jiang X."/>
            <person name="Yin X."/>
            <person name="Woodcroft B.J."/>
            <person name="Tyson G.W."/>
            <person name="Hugenholtz P."/>
            <person name="Polz M.F."/>
            <person name="Zhang T."/>
        </authorList>
    </citation>
    <scope>NUCLEOTIDE SEQUENCE</scope>
    <source>
        <strain evidence="4">HKST-UBA02</strain>
    </source>
</reference>
<dbReference type="PANTHER" id="PTHR34599">
    <property type="entry name" value="PEROXIDASE-RELATED"/>
    <property type="match status" value="1"/>
</dbReference>